<organism evidence="3 4">
    <name type="scientific">Handroanthus impetiginosus</name>
    <dbReference type="NCBI Taxonomy" id="429701"/>
    <lineage>
        <taxon>Eukaryota</taxon>
        <taxon>Viridiplantae</taxon>
        <taxon>Streptophyta</taxon>
        <taxon>Embryophyta</taxon>
        <taxon>Tracheophyta</taxon>
        <taxon>Spermatophyta</taxon>
        <taxon>Magnoliopsida</taxon>
        <taxon>eudicotyledons</taxon>
        <taxon>Gunneridae</taxon>
        <taxon>Pentapetalae</taxon>
        <taxon>asterids</taxon>
        <taxon>lamiids</taxon>
        <taxon>Lamiales</taxon>
        <taxon>Bignoniaceae</taxon>
        <taxon>Crescentiina</taxon>
        <taxon>Tabebuia alliance</taxon>
        <taxon>Handroanthus</taxon>
    </lineage>
</organism>
<dbReference type="CDD" id="cd15800">
    <property type="entry name" value="PMEI-like_2"/>
    <property type="match status" value="1"/>
</dbReference>
<feature type="chain" id="PRO_5013876773" description="Pectinesterase inhibitor domain-containing protein" evidence="1">
    <location>
        <begin position="26"/>
        <end position="150"/>
    </location>
</feature>
<dbReference type="OrthoDB" id="911782at2759"/>
<evidence type="ECO:0000259" key="2">
    <source>
        <dbReference type="Pfam" id="PF04043"/>
    </source>
</evidence>
<comment type="caution">
    <text evidence="3">The sequence shown here is derived from an EMBL/GenBank/DDBJ whole genome shotgun (WGS) entry which is preliminary data.</text>
</comment>
<dbReference type="EMBL" id="NKXS01003690">
    <property type="protein sequence ID" value="PIN08818.1"/>
    <property type="molecule type" value="Genomic_DNA"/>
</dbReference>
<dbReference type="InterPro" id="IPR006501">
    <property type="entry name" value="Pectinesterase_inhib_dom"/>
</dbReference>
<evidence type="ECO:0000313" key="3">
    <source>
        <dbReference type="EMBL" id="PIN08818.1"/>
    </source>
</evidence>
<sequence length="150" mass="16473">MAYLNPRIAALVLALSIALISSAAADSLSVQAEQAKDVQYLKAQMTAAVNKVEQFRKTVVAKRLKDPSIDSSTKECVKVCQEVYDGAIDAMKKGMKSVQSGDFFKANFDVSAFFTNIDTCDDCFSEFQQFDQWAKGVGSACLDKIVKYRS</sequence>
<proteinExistence type="predicted"/>
<dbReference type="Gene3D" id="1.20.140.40">
    <property type="entry name" value="Invertase/pectin methylesterase inhibitor family protein"/>
    <property type="match status" value="1"/>
</dbReference>
<evidence type="ECO:0000313" key="4">
    <source>
        <dbReference type="Proteomes" id="UP000231279"/>
    </source>
</evidence>
<dbReference type="SUPFAM" id="SSF101148">
    <property type="entry name" value="Plant invertase/pectin methylesterase inhibitor"/>
    <property type="match status" value="1"/>
</dbReference>
<keyword evidence="1" id="KW-0732">Signal</keyword>
<reference evidence="4" key="1">
    <citation type="journal article" date="2018" name="Gigascience">
        <title>Genome assembly of the Pink Ipe (Handroanthus impetiginosus, Bignoniaceae), a highly valued, ecologically keystone Neotropical timber forest tree.</title>
        <authorList>
            <person name="Silva-Junior O.B."/>
            <person name="Grattapaglia D."/>
            <person name="Novaes E."/>
            <person name="Collevatti R.G."/>
        </authorList>
    </citation>
    <scope>NUCLEOTIDE SEQUENCE [LARGE SCALE GENOMIC DNA]</scope>
    <source>
        <strain evidence="4">cv. UFG-1</strain>
    </source>
</reference>
<feature type="domain" description="Pectinesterase inhibitor" evidence="2">
    <location>
        <begin position="27"/>
        <end position="128"/>
    </location>
</feature>
<name>A0A2G9GU79_9LAMI</name>
<gene>
    <name evidence="3" type="ORF">CDL12_18599</name>
</gene>
<dbReference type="AlphaFoldDB" id="A0A2G9GU79"/>
<protein>
    <recommendedName>
        <fullName evidence="2">Pectinesterase inhibitor domain-containing protein</fullName>
    </recommendedName>
</protein>
<dbReference type="GO" id="GO:0004857">
    <property type="term" value="F:enzyme inhibitor activity"/>
    <property type="evidence" value="ECO:0007669"/>
    <property type="project" value="InterPro"/>
</dbReference>
<keyword evidence="4" id="KW-1185">Reference proteome</keyword>
<dbReference type="Pfam" id="PF04043">
    <property type="entry name" value="PMEI"/>
    <property type="match status" value="1"/>
</dbReference>
<dbReference type="NCBIfam" id="TIGR01614">
    <property type="entry name" value="PME_inhib"/>
    <property type="match status" value="1"/>
</dbReference>
<accession>A0A2G9GU79</accession>
<evidence type="ECO:0000256" key="1">
    <source>
        <dbReference type="SAM" id="SignalP"/>
    </source>
</evidence>
<feature type="signal peptide" evidence="1">
    <location>
        <begin position="1"/>
        <end position="25"/>
    </location>
</feature>
<dbReference type="InterPro" id="IPR035513">
    <property type="entry name" value="Invertase/methylesterase_inhib"/>
</dbReference>
<dbReference type="Proteomes" id="UP000231279">
    <property type="component" value="Unassembled WGS sequence"/>
</dbReference>